<organism evidence="10 11">
    <name type="scientific">Parahalioglobus pacificus</name>
    <dbReference type="NCBI Taxonomy" id="930806"/>
    <lineage>
        <taxon>Bacteria</taxon>
        <taxon>Pseudomonadati</taxon>
        <taxon>Pseudomonadota</taxon>
        <taxon>Gammaproteobacteria</taxon>
        <taxon>Cellvibrionales</taxon>
        <taxon>Halieaceae</taxon>
        <taxon>Parahalioglobus</taxon>
    </lineage>
</organism>
<comment type="caution">
    <text evidence="10">The sequence shown here is derived from an EMBL/GenBank/DDBJ whole genome shotgun (WGS) entry which is preliminary data.</text>
</comment>
<evidence type="ECO:0000256" key="8">
    <source>
        <dbReference type="SAM" id="Phobius"/>
    </source>
</evidence>
<feature type="domain" description="Histidine kinase" evidence="9">
    <location>
        <begin position="230"/>
        <end position="450"/>
    </location>
</feature>
<feature type="transmembrane region" description="Helical" evidence="8">
    <location>
        <begin position="35"/>
        <end position="55"/>
    </location>
</feature>
<dbReference type="InterPro" id="IPR004358">
    <property type="entry name" value="Sig_transdc_His_kin-like_C"/>
</dbReference>
<evidence type="ECO:0000313" key="11">
    <source>
        <dbReference type="Proteomes" id="UP000644693"/>
    </source>
</evidence>
<keyword evidence="11" id="KW-1185">Reference proteome</keyword>
<dbReference type="GO" id="GO:0000160">
    <property type="term" value="P:phosphorelay signal transduction system"/>
    <property type="evidence" value="ECO:0007669"/>
    <property type="project" value="UniProtKB-KW"/>
</dbReference>
<dbReference type="SUPFAM" id="SSF55874">
    <property type="entry name" value="ATPase domain of HSP90 chaperone/DNA topoisomerase II/histidine kinase"/>
    <property type="match status" value="1"/>
</dbReference>
<dbReference type="EC" id="2.7.13.3" evidence="2"/>
<evidence type="ECO:0000256" key="3">
    <source>
        <dbReference type="ARBA" id="ARBA00022679"/>
    </source>
</evidence>
<dbReference type="Gene3D" id="3.30.565.10">
    <property type="entry name" value="Histidine kinase-like ATPase, C-terminal domain"/>
    <property type="match status" value="1"/>
</dbReference>
<evidence type="ECO:0000256" key="1">
    <source>
        <dbReference type="ARBA" id="ARBA00000085"/>
    </source>
</evidence>
<feature type="transmembrane region" description="Helical" evidence="8">
    <location>
        <begin position="12"/>
        <end position="29"/>
    </location>
</feature>
<name>A0A919CIV0_9GAMM</name>
<evidence type="ECO:0000256" key="4">
    <source>
        <dbReference type="ARBA" id="ARBA00022741"/>
    </source>
</evidence>
<dbReference type="InterPro" id="IPR000014">
    <property type="entry name" value="PAS"/>
</dbReference>
<sequence length="450" mass="49908">MIFRRFSWRLGVRVVVLVAVLCLLVFLLLQPGYVMISVLLALIASLQVFDIVHLIRRTNRELSRFLDAVRYADFGQRFELKPLGAGFGELGEVFTDIVQRFQQLRNSQEESLRHLRALMEHVPVPLLSVYDDDKVELQNNAARRLFGSAKIERMADLAQFGEPFMQHIGKIAPGERRLAVFHTESAEQRFTLSATEIAIAGRIERLVSLQNIQNELDGVQLEAWQDLVRVLTHEIMNSITPVASLAKTAADLVDDASGKLADYPDAVAELDDVRSAVTTVARRSDGLMHFVQGYRQLTRLPPPARQRIVVADMFNDVLQLTETDHSAGQAICQARVEPQSLSLDADPEMLEQVLLNLLRNARQALTGTSNPEILLQARLNRGGHICLVVSDNGPGIDPEIASKIFVPFFTTKRDGSGVGLALTRQIMLAHGGTVVLGRSESGGAKFTLTF</sequence>
<protein>
    <recommendedName>
        <fullName evidence="2">histidine kinase</fullName>
        <ecNumber evidence="2">2.7.13.3</ecNumber>
    </recommendedName>
</protein>
<gene>
    <name evidence="10" type="ORF">GCM10007053_04570</name>
</gene>
<evidence type="ECO:0000256" key="6">
    <source>
        <dbReference type="ARBA" id="ARBA00022840"/>
    </source>
</evidence>
<keyword evidence="8" id="KW-1133">Transmembrane helix</keyword>
<dbReference type="PANTHER" id="PTHR43065">
    <property type="entry name" value="SENSOR HISTIDINE KINASE"/>
    <property type="match status" value="1"/>
</dbReference>
<keyword evidence="7" id="KW-0902">Two-component regulatory system</keyword>
<keyword evidence="8" id="KW-0472">Membrane</keyword>
<evidence type="ECO:0000313" key="10">
    <source>
        <dbReference type="EMBL" id="GHD26945.1"/>
    </source>
</evidence>
<dbReference type="Pfam" id="PF02518">
    <property type="entry name" value="HATPase_c"/>
    <property type="match status" value="1"/>
</dbReference>
<dbReference type="Proteomes" id="UP000644693">
    <property type="component" value="Unassembled WGS sequence"/>
</dbReference>
<dbReference type="PANTHER" id="PTHR43065:SF46">
    <property type="entry name" value="C4-DICARBOXYLATE TRANSPORT SENSOR PROTEIN DCTB"/>
    <property type="match status" value="1"/>
</dbReference>
<keyword evidence="5 10" id="KW-0418">Kinase</keyword>
<dbReference type="EMBL" id="BMYM01000001">
    <property type="protein sequence ID" value="GHD26945.1"/>
    <property type="molecule type" value="Genomic_DNA"/>
</dbReference>
<dbReference type="GO" id="GO:0004673">
    <property type="term" value="F:protein histidine kinase activity"/>
    <property type="evidence" value="ECO:0007669"/>
    <property type="project" value="UniProtKB-EC"/>
</dbReference>
<dbReference type="SMART" id="SM00387">
    <property type="entry name" value="HATPase_c"/>
    <property type="match status" value="1"/>
</dbReference>
<reference evidence="10" key="2">
    <citation type="submission" date="2020-09" db="EMBL/GenBank/DDBJ databases">
        <authorList>
            <person name="Sun Q."/>
            <person name="Kim S."/>
        </authorList>
    </citation>
    <scope>NUCLEOTIDE SEQUENCE</scope>
    <source>
        <strain evidence="10">KCTC 23430</strain>
    </source>
</reference>
<dbReference type="AlphaFoldDB" id="A0A919CIV0"/>
<dbReference type="InterPro" id="IPR036890">
    <property type="entry name" value="HATPase_C_sf"/>
</dbReference>
<dbReference type="InterPro" id="IPR003594">
    <property type="entry name" value="HATPase_dom"/>
</dbReference>
<keyword evidence="3" id="KW-0808">Transferase</keyword>
<keyword evidence="8" id="KW-0812">Transmembrane</keyword>
<reference evidence="10" key="1">
    <citation type="journal article" date="2014" name="Int. J. Syst. Evol. Microbiol.">
        <title>Complete genome sequence of Corynebacterium casei LMG S-19264T (=DSM 44701T), isolated from a smear-ripened cheese.</title>
        <authorList>
            <consortium name="US DOE Joint Genome Institute (JGI-PGF)"/>
            <person name="Walter F."/>
            <person name="Albersmeier A."/>
            <person name="Kalinowski J."/>
            <person name="Ruckert C."/>
        </authorList>
    </citation>
    <scope>NUCLEOTIDE SEQUENCE</scope>
    <source>
        <strain evidence="10">KCTC 23430</strain>
    </source>
</reference>
<dbReference type="GO" id="GO:0005524">
    <property type="term" value="F:ATP binding"/>
    <property type="evidence" value="ECO:0007669"/>
    <property type="project" value="UniProtKB-KW"/>
</dbReference>
<proteinExistence type="predicted"/>
<dbReference type="PRINTS" id="PR00344">
    <property type="entry name" value="BCTRLSENSOR"/>
</dbReference>
<evidence type="ECO:0000256" key="5">
    <source>
        <dbReference type="ARBA" id="ARBA00022777"/>
    </source>
</evidence>
<dbReference type="RefSeq" id="WP_189474777.1">
    <property type="nucleotide sequence ID" value="NZ_BMYM01000001.1"/>
</dbReference>
<evidence type="ECO:0000256" key="7">
    <source>
        <dbReference type="ARBA" id="ARBA00023012"/>
    </source>
</evidence>
<accession>A0A919CIV0</accession>
<dbReference type="PROSITE" id="PS50109">
    <property type="entry name" value="HIS_KIN"/>
    <property type="match status" value="1"/>
</dbReference>
<keyword evidence="6" id="KW-0067">ATP-binding</keyword>
<dbReference type="InterPro" id="IPR005467">
    <property type="entry name" value="His_kinase_dom"/>
</dbReference>
<comment type="catalytic activity">
    <reaction evidence="1">
        <text>ATP + protein L-histidine = ADP + protein N-phospho-L-histidine.</text>
        <dbReference type="EC" id="2.7.13.3"/>
    </reaction>
</comment>
<dbReference type="Pfam" id="PF13188">
    <property type="entry name" value="PAS_8"/>
    <property type="match status" value="1"/>
</dbReference>
<keyword evidence="4" id="KW-0547">Nucleotide-binding</keyword>
<evidence type="ECO:0000259" key="9">
    <source>
        <dbReference type="PROSITE" id="PS50109"/>
    </source>
</evidence>
<evidence type="ECO:0000256" key="2">
    <source>
        <dbReference type="ARBA" id="ARBA00012438"/>
    </source>
</evidence>